<keyword evidence="2" id="KW-0863">Zinc-finger</keyword>
<evidence type="ECO:0000256" key="4">
    <source>
        <dbReference type="SAM" id="Coils"/>
    </source>
</evidence>
<evidence type="ECO:0000256" key="3">
    <source>
        <dbReference type="ARBA" id="ARBA00022833"/>
    </source>
</evidence>
<evidence type="ECO:0000256" key="2">
    <source>
        <dbReference type="ARBA" id="ARBA00022771"/>
    </source>
</evidence>
<comment type="caution">
    <text evidence="6">The sequence shown here is derived from an EMBL/GenBank/DDBJ whole genome shotgun (WGS) entry which is preliminary data.</text>
</comment>
<keyword evidence="7" id="KW-1185">Reference proteome</keyword>
<accession>A0A8J2WX69</accession>
<dbReference type="Proteomes" id="UP000789595">
    <property type="component" value="Unassembled WGS sequence"/>
</dbReference>
<evidence type="ECO:0000259" key="5">
    <source>
        <dbReference type="PROSITE" id="PS51292"/>
    </source>
</evidence>
<gene>
    <name evidence="6" type="ORF">PECAL_3P20260</name>
</gene>
<dbReference type="SUPFAM" id="SSF57850">
    <property type="entry name" value="RING/U-box"/>
    <property type="match status" value="1"/>
</dbReference>
<feature type="domain" description="RING-CH-type" evidence="5">
    <location>
        <begin position="33"/>
        <end position="104"/>
    </location>
</feature>
<feature type="coiled-coil region" evidence="4">
    <location>
        <begin position="318"/>
        <end position="345"/>
    </location>
</feature>
<evidence type="ECO:0000313" key="7">
    <source>
        <dbReference type="Proteomes" id="UP000789595"/>
    </source>
</evidence>
<dbReference type="Gene3D" id="1.25.40.10">
    <property type="entry name" value="Tetratricopeptide repeat domain"/>
    <property type="match status" value="1"/>
</dbReference>
<dbReference type="AlphaFoldDB" id="A0A8J2WX69"/>
<organism evidence="6 7">
    <name type="scientific">Pelagomonas calceolata</name>
    <dbReference type="NCBI Taxonomy" id="35677"/>
    <lineage>
        <taxon>Eukaryota</taxon>
        <taxon>Sar</taxon>
        <taxon>Stramenopiles</taxon>
        <taxon>Ochrophyta</taxon>
        <taxon>Pelagophyceae</taxon>
        <taxon>Pelagomonadales</taxon>
        <taxon>Pelagomonadaceae</taxon>
        <taxon>Pelagomonas</taxon>
    </lineage>
</organism>
<evidence type="ECO:0000313" key="6">
    <source>
        <dbReference type="EMBL" id="CAH0372052.1"/>
    </source>
</evidence>
<dbReference type="SMART" id="SM00744">
    <property type="entry name" value="RINGv"/>
    <property type="match status" value="1"/>
</dbReference>
<dbReference type="InterPro" id="IPR011990">
    <property type="entry name" value="TPR-like_helical_dom_sf"/>
</dbReference>
<evidence type="ECO:0000256" key="1">
    <source>
        <dbReference type="ARBA" id="ARBA00022723"/>
    </source>
</evidence>
<dbReference type="Gene3D" id="3.30.40.10">
    <property type="entry name" value="Zinc/RING finger domain, C3HC4 (zinc finger)"/>
    <property type="match status" value="1"/>
</dbReference>
<reference evidence="6" key="1">
    <citation type="submission" date="2021-11" db="EMBL/GenBank/DDBJ databases">
        <authorList>
            <consortium name="Genoscope - CEA"/>
            <person name="William W."/>
        </authorList>
    </citation>
    <scope>NUCLEOTIDE SEQUENCE</scope>
</reference>
<keyword evidence="1" id="KW-0479">Metal-binding</keyword>
<dbReference type="PANTHER" id="PTHR46082:SF6">
    <property type="entry name" value="AAA+ ATPASE DOMAIN-CONTAINING PROTEIN-RELATED"/>
    <property type="match status" value="1"/>
</dbReference>
<dbReference type="InterPro" id="IPR053137">
    <property type="entry name" value="NLR-like"/>
</dbReference>
<keyword evidence="4" id="KW-0175">Coiled coil</keyword>
<dbReference type="GO" id="GO:0008270">
    <property type="term" value="F:zinc ion binding"/>
    <property type="evidence" value="ECO:0007669"/>
    <property type="project" value="UniProtKB-KW"/>
</dbReference>
<dbReference type="Pfam" id="PF12906">
    <property type="entry name" value="RINGv"/>
    <property type="match status" value="1"/>
</dbReference>
<dbReference type="PROSITE" id="PS51292">
    <property type="entry name" value="ZF_RING_CH"/>
    <property type="match status" value="1"/>
</dbReference>
<dbReference type="InterPro" id="IPR013083">
    <property type="entry name" value="Znf_RING/FYVE/PHD"/>
</dbReference>
<keyword evidence="3" id="KW-0862">Zinc</keyword>
<sequence length="352" mass="38449">MAELVVAVPPLLRADQAEQRYNEAVQAAVEKCAADTAGRTCFICMDGAAAEGLVRGCACRGGAGYAHLSCLARGAQVAVERSADGLGFERWHKCGLCEQRYHGDVKCALGWACWKTYVGRPETDEVRVHAMAFLGNGLSAAKYHDEALSVKEALLSTYRRVGAPEGHMLGQMGEIATSYHMLGRFETSNRLYRDVYSGRLRLDGEGHEETLLAATNYATALLALGRYEEGKSLLRKTIPASQRTLGESNEITLGLRCNYALALYEDPDATLDDLSEAVTTLEDARRIARRVFGGTHPHTTGIDGALQNARAALRALSSKATEDACSRLREEIARLKAENAELQERRTRRRLG</sequence>
<proteinExistence type="predicted"/>
<dbReference type="SUPFAM" id="SSF48452">
    <property type="entry name" value="TPR-like"/>
    <property type="match status" value="1"/>
</dbReference>
<dbReference type="InterPro" id="IPR011016">
    <property type="entry name" value="Znf_RING-CH"/>
</dbReference>
<protein>
    <recommendedName>
        <fullName evidence="5">RING-CH-type domain-containing protein</fullName>
    </recommendedName>
</protein>
<name>A0A8J2WX69_9STRA</name>
<dbReference type="PANTHER" id="PTHR46082">
    <property type="entry name" value="ATP/GTP-BINDING PROTEIN-RELATED"/>
    <property type="match status" value="1"/>
</dbReference>
<dbReference type="EMBL" id="CAKKNE010000003">
    <property type="protein sequence ID" value="CAH0372052.1"/>
    <property type="molecule type" value="Genomic_DNA"/>
</dbReference>
<dbReference type="Pfam" id="PF13374">
    <property type="entry name" value="TPR_10"/>
    <property type="match status" value="1"/>
</dbReference>